<accession>A0A917A547</accession>
<dbReference type="EMBL" id="BMFJ01000001">
    <property type="protein sequence ID" value="GGE24085.1"/>
    <property type="molecule type" value="Genomic_DNA"/>
</dbReference>
<dbReference type="PRINTS" id="PR00111">
    <property type="entry name" value="ABHYDROLASE"/>
</dbReference>
<proteinExistence type="predicted"/>
<comment type="caution">
    <text evidence="2">The sequence shown here is derived from an EMBL/GenBank/DDBJ whole genome shotgun (WGS) entry which is preliminary data.</text>
</comment>
<dbReference type="InterPro" id="IPR029058">
    <property type="entry name" value="AB_hydrolase_fold"/>
</dbReference>
<keyword evidence="2" id="KW-0378">Hydrolase</keyword>
<name>A0A917A547_9RHOB</name>
<evidence type="ECO:0000313" key="3">
    <source>
        <dbReference type="Proteomes" id="UP000612855"/>
    </source>
</evidence>
<dbReference type="PANTHER" id="PTHR43798:SF33">
    <property type="entry name" value="HYDROLASE, PUTATIVE (AFU_ORTHOLOGUE AFUA_2G14860)-RELATED"/>
    <property type="match status" value="1"/>
</dbReference>
<organism evidence="2 3">
    <name type="scientific">Primorskyibacter flagellatus</name>
    <dbReference type="NCBI Taxonomy" id="1387277"/>
    <lineage>
        <taxon>Bacteria</taxon>
        <taxon>Pseudomonadati</taxon>
        <taxon>Pseudomonadota</taxon>
        <taxon>Alphaproteobacteria</taxon>
        <taxon>Rhodobacterales</taxon>
        <taxon>Roseobacteraceae</taxon>
        <taxon>Primorskyibacter</taxon>
    </lineage>
</organism>
<dbReference type="Proteomes" id="UP000612855">
    <property type="component" value="Unassembled WGS sequence"/>
</dbReference>
<reference evidence="3" key="1">
    <citation type="journal article" date="2019" name="Int. J. Syst. Evol. Microbiol.">
        <title>The Global Catalogue of Microorganisms (GCM) 10K type strain sequencing project: providing services to taxonomists for standard genome sequencing and annotation.</title>
        <authorList>
            <consortium name="The Broad Institute Genomics Platform"/>
            <consortium name="The Broad Institute Genome Sequencing Center for Infectious Disease"/>
            <person name="Wu L."/>
            <person name="Ma J."/>
        </authorList>
    </citation>
    <scope>NUCLEOTIDE SEQUENCE [LARGE SCALE GENOMIC DNA]</scope>
    <source>
        <strain evidence="3">CGMCC 1.12664</strain>
    </source>
</reference>
<dbReference type="Pfam" id="PF12697">
    <property type="entry name" value="Abhydrolase_6"/>
    <property type="match status" value="1"/>
</dbReference>
<keyword evidence="3" id="KW-1185">Reference proteome</keyword>
<dbReference type="SUPFAM" id="SSF53474">
    <property type="entry name" value="alpha/beta-Hydrolases"/>
    <property type="match status" value="1"/>
</dbReference>
<dbReference type="GO" id="GO:0016020">
    <property type="term" value="C:membrane"/>
    <property type="evidence" value="ECO:0007669"/>
    <property type="project" value="TreeGrafter"/>
</dbReference>
<dbReference type="GO" id="GO:0016787">
    <property type="term" value="F:hydrolase activity"/>
    <property type="evidence" value="ECO:0007669"/>
    <property type="project" value="UniProtKB-KW"/>
</dbReference>
<dbReference type="InterPro" id="IPR000073">
    <property type="entry name" value="AB_hydrolase_1"/>
</dbReference>
<evidence type="ECO:0000313" key="2">
    <source>
        <dbReference type="EMBL" id="GGE24085.1"/>
    </source>
</evidence>
<dbReference type="AlphaFoldDB" id="A0A917A547"/>
<dbReference type="Gene3D" id="3.40.50.1820">
    <property type="entry name" value="alpha/beta hydrolase"/>
    <property type="match status" value="1"/>
</dbReference>
<protein>
    <submittedName>
        <fullName evidence="2">Alpha/beta hydrolase</fullName>
    </submittedName>
</protein>
<feature type="domain" description="AB hydrolase-1" evidence="1">
    <location>
        <begin position="29"/>
        <end position="257"/>
    </location>
</feature>
<sequence length="269" mass="29030">MRDFSERIVRVPVLGTEVAVRVCGEGPDLLCLHATGHDGADFDGIAAAFGDRYRVLAPDFPGHGQSGEMSAAADARVYAEVAAGVIDALCDAPPVVLGNSIGGAAAILLAHEGRVRALVLCNPGGLIPLTPTVRRVTRMFSRFFAAGARGAWWFVPAFRLYYRSVLPGARVRRREISRTVANRAGVLSQAWESFGRDDADLRAAAAALDVPVLIAWARSDKAIRLDVCRPAIARIPDHRLHLFRGGHAAFLEDPEAFMPVLGEFLENIR</sequence>
<evidence type="ECO:0000259" key="1">
    <source>
        <dbReference type="Pfam" id="PF12697"/>
    </source>
</evidence>
<dbReference type="InterPro" id="IPR050266">
    <property type="entry name" value="AB_hydrolase_sf"/>
</dbReference>
<gene>
    <name evidence="2" type="ORF">GCM10011360_10730</name>
</gene>
<dbReference type="PANTHER" id="PTHR43798">
    <property type="entry name" value="MONOACYLGLYCEROL LIPASE"/>
    <property type="match status" value="1"/>
</dbReference>